<evidence type="ECO:0000256" key="6">
    <source>
        <dbReference type="RuleBase" id="RU367078"/>
    </source>
</evidence>
<keyword evidence="4 6" id="KW-1133">Transmembrane helix</keyword>
<organism evidence="9 11">
    <name type="scientific">Caulochytrium protostelioides</name>
    <dbReference type="NCBI Taxonomy" id="1555241"/>
    <lineage>
        <taxon>Eukaryota</taxon>
        <taxon>Fungi</taxon>
        <taxon>Fungi incertae sedis</taxon>
        <taxon>Chytridiomycota</taxon>
        <taxon>Chytridiomycota incertae sedis</taxon>
        <taxon>Chytridiomycetes</taxon>
        <taxon>Caulochytriales</taxon>
        <taxon>Caulochytriaceae</taxon>
        <taxon>Caulochytrium</taxon>
    </lineage>
</organism>
<comment type="similarity">
    <text evidence="6">Belongs to the dolichyldiphosphatase family.</text>
</comment>
<evidence type="ECO:0000313" key="11">
    <source>
        <dbReference type="Proteomes" id="UP000274922"/>
    </source>
</evidence>
<comment type="pathway">
    <text evidence="6">Protein modification; protein glycosylation.</text>
</comment>
<keyword evidence="3 6" id="KW-0378">Hydrolase</keyword>
<evidence type="ECO:0000313" key="9">
    <source>
        <dbReference type="EMBL" id="RKP00938.1"/>
    </source>
</evidence>
<evidence type="ECO:0000259" key="7">
    <source>
        <dbReference type="SMART" id="SM00014"/>
    </source>
</evidence>
<dbReference type="Gene3D" id="1.20.144.10">
    <property type="entry name" value="Phosphatidic acid phosphatase type 2/haloperoxidase"/>
    <property type="match status" value="1"/>
</dbReference>
<dbReference type="GO" id="GO:0005789">
    <property type="term" value="C:endoplasmic reticulum membrane"/>
    <property type="evidence" value="ECO:0007669"/>
    <property type="project" value="UniProtKB-SubCell"/>
</dbReference>
<sequence>MDLPGGGHDDHAFLASVSITHVQYDEDDVVALVMAYISLLPIFCLAAYAVLVLFQRDAATIVALAGQLANEAINYALKKLVRQPRPVSALKHGGYGMPSSHAQFTGFLTTYTAIALLTRVTWRQTRWKAGVLAGLATAGILVPVSRVYLRYHTAPQAVVGTVVGVGVALLWHVAVARRILPLPLWVRRHPITTFLLIRDITLVPNWLQVSYDLANRLADQHQKTQ</sequence>
<dbReference type="InterPro" id="IPR039667">
    <property type="entry name" value="Dolichyldiphosphatase_PAP2"/>
</dbReference>
<comment type="catalytic activity">
    <reaction evidence="6">
        <text>a di-trans,poly-cis-dolichyl diphosphate + H2O = a di-trans,poly-cis-dolichyl phosphate + phosphate + H(+)</text>
        <dbReference type="Rhea" id="RHEA:14385"/>
        <dbReference type="Rhea" id="RHEA-COMP:19498"/>
        <dbReference type="Rhea" id="RHEA-COMP:19506"/>
        <dbReference type="ChEBI" id="CHEBI:15377"/>
        <dbReference type="ChEBI" id="CHEBI:15378"/>
        <dbReference type="ChEBI" id="CHEBI:43474"/>
        <dbReference type="ChEBI" id="CHEBI:57497"/>
        <dbReference type="ChEBI" id="CHEBI:57683"/>
        <dbReference type="EC" id="3.6.1.43"/>
    </reaction>
</comment>
<keyword evidence="11" id="KW-1185">Reference proteome</keyword>
<dbReference type="GO" id="GO:0006487">
    <property type="term" value="P:protein N-linked glycosylation"/>
    <property type="evidence" value="ECO:0007669"/>
    <property type="project" value="UniProtKB-UniRule"/>
</dbReference>
<reference evidence="9" key="2">
    <citation type="submission" date="2018-04" db="EMBL/GenBank/DDBJ databases">
        <title>Leveraging single-cell genomics to expand the Fungal Tree of Life.</title>
        <authorList>
            <consortium name="DOE Joint Genome Institute"/>
            <person name="Ahrendt S.R."/>
            <person name="Quandt C.A."/>
            <person name="Ciobanu D."/>
            <person name="Clum A."/>
            <person name="Salamov A."/>
            <person name="Andreopoulos B."/>
            <person name="Cheng J.-F."/>
            <person name="Woyke T."/>
            <person name="Pelin A."/>
            <person name="Henrissat B."/>
            <person name="Benny G.L."/>
            <person name="Smith M.E."/>
            <person name="James T.Y."/>
            <person name="Grigoriev I.V."/>
        </authorList>
    </citation>
    <scope>NUCLEOTIDE SEQUENCE</scope>
    <source>
        <strain evidence="9">ATCC 52028</strain>
    </source>
</reference>
<evidence type="ECO:0000256" key="2">
    <source>
        <dbReference type="ARBA" id="ARBA00022692"/>
    </source>
</evidence>
<keyword evidence="2 6" id="KW-0812">Transmembrane</keyword>
<evidence type="ECO:0000313" key="10">
    <source>
        <dbReference type="Proteomes" id="UP000268535"/>
    </source>
</evidence>
<evidence type="ECO:0000256" key="3">
    <source>
        <dbReference type="ARBA" id="ARBA00022801"/>
    </source>
</evidence>
<dbReference type="STRING" id="1555241.A0A4P9X6X0"/>
<dbReference type="EMBL" id="ML014192">
    <property type="protein sequence ID" value="RKP00938.1"/>
    <property type="molecule type" value="Genomic_DNA"/>
</dbReference>
<dbReference type="InterPro" id="IPR036938">
    <property type="entry name" value="PAP2/HPO_sf"/>
</dbReference>
<dbReference type="Pfam" id="PF01569">
    <property type="entry name" value="PAP2"/>
    <property type="match status" value="1"/>
</dbReference>
<dbReference type="GO" id="GO:0008610">
    <property type="term" value="P:lipid biosynthetic process"/>
    <property type="evidence" value="ECO:0007669"/>
    <property type="project" value="TreeGrafter"/>
</dbReference>
<dbReference type="EC" id="3.6.1.43" evidence="6"/>
<dbReference type="UniPathway" id="UPA00378"/>
<dbReference type="PANTHER" id="PTHR11247">
    <property type="entry name" value="PALMITOYL-PROTEIN THIOESTERASE/DOLICHYLDIPHOSPHATASE 1"/>
    <property type="match status" value="1"/>
</dbReference>
<feature type="transmembrane region" description="Helical" evidence="6">
    <location>
        <begin position="157"/>
        <end position="180"/>
    </location>
</feature>
<dbReference type="GO" id="GO:0047874">
    <property type="term" value="F:dolichyldiphosphatase activity"/>
    <property type="evidence" value="ECO:0007669"/>
    <property type="project" value="UniProtKB-UniRule"/>
</dbReference>
<evidence type="ECO:0000256" key="1">
    <source>
        <dbReference type="ARBA" id="ARBA00004141"/>
    </source>
</evidence>
<comment type="function">
    <text evidence="6">Required for efficient N-glycosylation. Necessary for maintaining optimal levels of dolichol-linked oligosaccharides. Hydrolyzes dolichyl pyrophosphate at a very high rate and dolichyl monophosphate at a much lower rate. Does not act on phosphatidate.</text>
</comment>
<dbReference type="AlphaFoldDB" id="A0A4P9X6X0"/>
<proteinExistence type="inferred from homology"/>
<dbReference type="CDD" id="cd03382">
    <property type="entry name" value="PAP2_dolichyldiphosphatase"/>
    <property type="match status" value="1"/>
</dbReference>
<protein>
    <recommendedName>
        <fullName evidence="6">Dolichyldiphosphatase</fullName>
        <ecNumber evidence="6">3.6.1.43</ecNumber>
    </recommendedName>
</protein>
<dbReference type="Proteomes" id="UP000274922">
    <property type="component" value="Unassembled WGS sequence"/>
</dbReference>
<dbReference type="SMART" id="SM00014">
    <property type="entry name" value="acidPPc"/>
    <property type="match status" value="1"/>
</dbReference>
<dbReference type="EMBL" id="ML009490">
    <property type="protein sequence ID" value="RKO96968.1"/>
    <property type="molecule type" value="Genomic_DNA"/>
</dbReference>
<feature type="domain" description="Phosphatidic acid phosphatase type 2/haloperoxidase" evidence="7">
    <location>
        <begin position="60"/>
        <end position="172"/>
    </location>
</feature>
<dbReference type="SUPFAM" id="SSF48317">
    <property type="entry name" value="Acid phosphatase/Vanadium-dependent haloperoxidase"/>
    <property type="match status" value="1"/>
</dbReference>
<evidence type="ECO:0000256" key="4">
    <source>
        <dbReference type="ARBA" id="ARBA00022989"/>
    </source>
</evidence>
<accession>A0A4P9X6X0</accession>
<dbReference type="Proteomes" id="UP000268535">
    <property type="component" value="Unassembled WGS sequence"/>
</dbReference>
<keyword evidence="6" id="KW-0256">Endoplasmic reticulum</keyword>
<keyword evidence="5 6" id="KW-0472">Membrane</keyword>
<name>A0A4P9X6X0_9FUNG</name>
<dbReference type="InterPro" id="IPR000326">
    <property type="entry name" value="PAP2/HPO"/>
</dbReference>
<reference evidence="10 11" key="1">
    <citation type="journal article" date="2018" name="Nat. Microbiol.">
        <title>Leveraging single-cell genomics to expand the fungal tree of life.</title>
        <authorList>
            <person name="Ahrendt S.R."/>
            <person name="Quandt C.A."/>
            <person name="Ciobanu D."/>
            <person name="Clum A."/>
            <person name="Salamov A."/>
            <person name="Andreopoulos B."/>
            <person name="Cheng J.F."/>
            <person name="Woyke T."/>
            <person name="Pelin A."/>
            <person name="Henrissat B."/>
            <person name="Reynolds N.K."/>
            <person name="Benny G.L."/>
            <person name="Smith M.E."/>
            <person name="James T.Y."/>
            <person name="Grigoriev I.V."/>
        </authorList>
    </citation>
    <scope>NUCLEOTIDE SEQUENCE [LARGE SCALE GENOMIC DNA]</scope>
    <source>
        <strain evidence="10 11">ATCC 52028</strain>
    </source>
</reference>
<evidence type="ECO:0000256" key="5">
    <source>
        <dbReference type="ARBA" id="ARBA00023136"/>
    </source>
</evidence>
<feature type="transmembrane region" description="Helical" evidence="6">
    <location>
        <begin position="129"/>
        <end position="151"/>
    </location>
</feature>
<reference evidence="8" key="3">
    <citation type="submission" date="2018-08" db="EMBL/GenBank/DDBJ databases">
        <title>Leveraging single-cell genomics to expand the Fungal Tree of Life.</title>
        <authorList>
            <consortium name="DOE Joint Genome Institute"/>
            <person name="Ahrendt S.R."/>
            <person name="Quandt C.A."/>
            <person name="Ciobanu D."/>
            <person name="Clum A."/>
            <person name="Salamov A."/>
            <person name="Andreopoulos B."/>
            <person name="Cheng J.-F."/>
            <person name="Woyke T."/>
            <person name="Pelin A."/>
            <person name="Henrissat B."/>
            <person name="Reynolds N."/>
            <person name="Benny G.L."/>
            <person name="Smith M.E."/>
            <person name="James T.Y."/>
            <person name="Grigoriev I.V."/>
        </authorList>
    </citation>
    <scope>NUCLEOTIDE SEQUENCE</scope>
    <source>
        <strain evidence="8">ATCC 52028</strain>
    </source>
</reference>
<comment type="subcellular location">
    <subcellularLocation>
        <location evidence="6">Endoplasmic reticulum membrane</location>
        <topology evidence="6">Multi-pass membrane protein</topology>
    </subcellularLocation>
    <subcellularLocation>
        <location evidence="1">Membrane</location>
        <topology evidence="1">Multi-pass membrane protein</topology>
    </subcellularLocation>
</comment>
<gene>
    <name evidence="8" type="ORF">CAUPRSCDRAFT_7237</name>
    <name evidence="9" type="ORF">CXG81DRAFT_26384</name>
</gene>
<feature type="transmembrane region" description="Helical" evidence="6">
    <location>
        <begin position="29"/>
        <end position="54"/>
    </location>
</feature>
<dbReference type="OrthoDB" id="302705at2759"/>
<dbReference type="PANTHER" id="PTHR11247:SF1">
    <property type="entry name" value="DOLICHYLDIPHOSPHATASE 1"/>
    <property type="match status" value="1"/>
</dbReference>
<evidence type="ECO:0000313" key="8">
    <source>
        <dbReference type="EMBL" id="RKO96968.1"/>
    </source>
</evidence>